<comment type="caution">
    <text evidence="2">The sequence shown here is derived from an EMBL/GenBank/DDBJ whole genome shotgun (WGS) entry which is preliminary data.</text>
</comment>
<accession>W6JZA1</accession>
<keyword evidence="3" id="KW-1185">Reference proteome</keyword>
<name>W6JZA1_9MICO</name>
<protein>
    <recommendedName>
        <fullName evidence="1">IclR-ED domain-containing protein</fullName>
    </recommendedName>
</protein>
<reference evidence="2 3" key="1">
    <citation type="journal article" date="2013" name="ISME J.">
        <title>A metabolic model for members of the genus Tetrasphaera involved in enhanced biological phosphorus removal.</title>
        <authorList>
            <person name="Kristiansen R."/>
            <person name="Nguyen H.T.T."/>
            <person name="Saunders A.M."/>
            <person name="Nielsen J.L."/>
            <person name="Wimmer R."/>
            <person name="Le V.Q."/>
            <person name="McIlroy S.J."/>
            <person name="Petrovski S."/>
            <person name="Seviour R.J."/>
            <person name="Calteau A."/>
            <person name="Nielsen K.L."/>
            <person name="Nielsen P.H."/>
        </authorList>
    </citation>
    <scope>NUCLEOTIDE SEQUENCE [LARGE SCALE GENOMIC DNA]</scope>
    <source>
        <strain evidence="2 3">Ben110</strain>
    </source>
</reference>
<dbReference type="EMBL" id="CAJA01000296">
    <property type="protein sequence ID" value="CCH74020.1"/>
    <property type="molecule type" value="Genomic_DNA"/>
</dbReference>
<proteinExistence type="predicted"/>
<dbReference type="GO" id="GO:0045892">
    <property type="term" value="P:negative regulation of DNA-templated transcription"/>
    <property type="evidence" value="ECO:0007669"/>
    <property type="project" value="TreeGrafter"/>
</dbReference>
<dbReference type="PANTHER" id="PTHR30136">
    <property type="entry name" value="HELIX-TURN-HELIX TRANSCRIPTIONAL REGULATOR, ICLR FAMILY"/>
    <property type="match status" value="1"/>
</dbReference>
<dbReference type="Proteomes" id="UP000035763">
    <property type="component" value="Unassembled WGS sequence"/>
</dbReference>
<dbReference type="SUPFAM" id="SSF55781">
    <property type="entry name" value="GAF domain-like"/>
    <property type="match status" value="1"/>
</dbReference>
<gene>
    <name evidence="2" type="ORF">BN11_3650003</name>
</gene>
<evidence type="ECO:0000259" key="1">
    <source>
        <dbReference type="PROSITE" id="PS51078"/>
    </source>
</evidence>
<dbReference type="InterPro" id="IPR029016">
    <property type="entry name" value="GAF-like_dom_sf"/>
</dbReference>
<sequence>MLERLPDGTFRLGIRLWEFASRTPDALGLLEVARPWMQAVQDRIRQHTQLGVLSGRDVLFIERISDPAAVVNATRIGGRLALPLSSSGLVLLAHADANLVDRVIQAGWPRPTSKALRDGPRYGPPCGTSAAAGMPPWTATSTSTLAASRSRCSAPWGRCMPRSVSSCPMTTRRPSGSSTC</sequence>
<dbReference type="AlphaFoldDB" id="W6JZA1"/>
<feature type="domain" description="IclR-ED" evidence="1">
    <location>
        <begin position="15"/>
        <end position="180"/>
    </location>
</feature>
<dbReference type="PROSITE" id="PS51078">
    <property type="entry name" value="ICLR_ED"/>
    <property type="match status" value="1"/>
</dbReference>
<dbReference type="InterPro" id="IPR014757">
    <property type="entry name" value="Tscrpt_reg_IclR_C"/>
</dbReference>
<dbReference type="STRING" id="1193182.BN11_3650003"/>
<dbReference type="Gene3D" id="3.30.450.40">
    <property type="match status" value="1"/>
</dbReference>
<evidence type="ECO:0000313" key="3">
    <source>
        <dbReference type="Proteomes" id="UP000035763"/>
    </source>
</evidence>
<organism evidence="2 3">
    <name type="scientific">Nostocoides australiense Ben110</name>
    <dbReference type="NCBI Taxonomy" id="1193182"/>
    <lineage>
        <taxon>Bacteria</taxon>
        <taxon>Bacillati</taxon>
        <taxon>Actinomycetota</taxon>
        <taxon>Actinomycetes</taxon>
        <taxon>Micrococcales</taxon>
        <taxon>Intrasporangiaceae</taxon>
        <taxon>Nostocoides</taxon>
    </lineage>
</organism>
<dbReference type="Pfam" id="PF01614">
    <property type="entry name" value="IclR_C"/>
    <property type="match status" value="1"/>
</dbReference>
<evidence type="ECO:0000313" key="2">
    <source>
        <dbReference type="EMBL" id="CCH74020.1"/>
    </source>
</evidence>
<dbReference type="InterPro" id="IPR050707">
    <property type="entry name" value="HTH_MetabolicPath_Reg"/>
</dbReference>
<dbReference type="GO" id="GO:0003677">
    <property type="term" value="F:DNA binding"/>
    <property type="evidence" value="ECO:0007669"/>
    <property type="project" value="TreeGrafter"/>
</dbReference>
<dbReference type="PANTHER" id="PTHR30136:SF24">
    <property type="entry name" value="HTH-TYPE TRANSCRIPTIONAL REPRESSOR ALLR"/>
    <property type="match status" value="1"/>
</dbReference>
<dbReference type="GO" id="GO:0003700">
    <property type="term" value="F:DNA-binding transcription factor activity"/>
    <property type="evidence" value="ECO:0007669"/>
    <property type="project" value="TreeGrafter"/>
</dbReference>